<comment type="caution">
    <text evidence="2">The sequence shown here is derived from an EMBL/GenBank/DDBJ whole genome shotgun (WGS) entry which is preliminary data.</text>
</comment>
<evidence type="ECO:0000313" key="3">
    <source>
        <dbReference type="Proteomes" id="UP000789572"/>
    </source>
</evidence>
<feature type="coiled-coil region" evidence="1">
    <location>
        <begin position="14"/>
        <end position="69"/>
    </location>
</feature>
<evidence type="ECO:0000313" key="2">
    <source>
        <dbReference type="EMBL" id="CAG8570641.1"/>
    </source>
</evidence>
<dbReference type="OrthoDB" id="10463342at2759"/>
<gene>
    <name evidence="2" type="ORF">POCULU_LOCUS5977</name>
</gene>
<keyword evidence="3" id="KW-1185">Reference proteome</keyword>
<accession>A0A9N9FXW7</accession>
<dbReference type="AlphaFoldDB" id="A0A9N9FXW7"/>
<reference evidence="2" key="1">
    <citation type="submission" date="2021-06" db="EMBL/GenBank/DDBJ databases">
        <authorList>
            <person name="Kallberg Y."/>
            <person name="Tangrot J."/>
            <person name="Rosling A."/>
        </authorList>
    </citation>
    <scope>NUCLEOTIDE SEQUENCE</scope>
    <source>
        <strain evidence="2">IA702</strain>
    </source>
</reference>
<evidence type="ECO:0000256" key="1">
    <source>
        <dbReference type="SAM" id="Coils"/>
    </source>
</evidence>
<protein>
    <submittedName>
        <fullName evidence="2">7800_t:CDS:1</fullName>
    </submittedName>
</protein>
<name>A0A9N9FXW7_9GLOM</name>
<organism evidence="2 3">
    <name type="scientific">Paraglomus occultum</name>
    <dbReference type="NCBI Taxonomy" id="144539"/>
    <lineage>
        <taxon>Eukaryota</taxon>
        <taxon>Fungi</taxon>
        <taxon>Fungi incertae sedis</taxon>
        <taxon>Mucoromycota</taxon>
        <taxon>Glomeromycotina</taxon>
        <taxon>Glomeromycetes</taxon>
        <taxon>Paraglomerales</taxon>
        <taxon>Paraglomeraceae</taxon>
        <taxon>Paraglomus</taxon>
    </lineage>
</organism>
<dbReference type="Proteomes" id="UP000789572">
    <property type="component" value="Unassembled WGS sequence"/>
</dbReference>
<proteinExistence type="predicted"/>
<keyword evidence="1" id="KW-0175">Coiled coil</keyword>
<sequence>MTREGQLTCRKTKKRNVTEILKQVQTKIQKLIDEKRQALRDLKAMQNRNIELTRQIKQMEERIAELEKKQIWDICVDENAENNFESNNIQLDMDEVKMTEIDLLLNGYLNNLAETSKN</sequence>
<dbReference type="EMBL" id="CAJVPJ010001008">
    <property type="protein sequence ID" value="CAG8570641.1"/>
    <property type="molecule type" value="Genomic_DNA"/>
</dbReference>